<protein>
    <submittedName>
        <fullName evidence="2">Uncharacterized protein</fullName>
    </submittedName>
</protein>
<feature type="transmembrane region" description="Helical" evidence="1">
    <location>
        <begin position="6"/>
        <end position="28"/>
    </location>
</feature>
<evidence type="ECO:0000313" key="2">
    <source>
        <dbReference type="EMBL" id="ART31048.1"/>
    </source>
</evidence>
<keyword evidence="2" id="KW-0496">Mitochondrion</keyword>
<dbReference type="AlphaFoldDB" id="A0A1Y0B0Z2"/>
<evidence type="ECO:0000256" key="1">
    <source>
        <dbReference type="SAM" id="Phobius"/>
    </source>
</evidence>
<keyword evidence="1" id="KW-1133">Transmembrane helix</keyword>
<organism evidence="2">
    <name type="scientific">Utricularia reniformis</name>
    <dbReference type="NCBI Taxonomy" id="192314"/>
    <lineage>
        <taxon>Eukaryota</taxon>
        <taxon>Viridiplantae</taxon>
        <taxon>Streptophyta</taxon>
        <taxon>Embryophyta</taxon>
        <taxon>Tracheophyta</taxon>
        <taxon>Spermatophyta</taxon>
        <taxon>Magnoliopsida</taxon>
        <taxon>eudicotyledons</taxon>
        <taxon>Gunneridae</taxon>
        <taxon>Pentapetalae</taxon>
        <taxon>asterids</taxon>
        <taxon>lamiids</taxon>
        <taxon>Lamiales</taxon>
        <taxon>Lentibulariaceae</taxon>
        <taxon>Utricularia</taxon>
    </lineage>
</organism>
<dbReference type="EMBL" id="KY774314">
    <property type="protein sequence ID" value="ART31048.1"/>
    <property type="molecule type" value="Genomic_DNA"/>
</dbReference>
<proteinExistence type="predicted"/>
<gene>
    <name evidence="2" type="ORF">AEK19_MT0813</name>
</gene>
<keyword evidence="1" id="KW-0812">Transmembrane</keyword>
<accession>A0A1Y0B0Z2</accession>
<sequence length="32" mass="3773">MLEVWSLFFSCKSFFCTSSGLLFVLWYCEDAI</sequence>
<geneLocation type="mitochondrion" evidence="2"/>
<reference evidence="2" key="1">
    <citation type="submission" date="2017-03" db="EMBL/GenBank/DDBJ databases">
        <title>The mitochondrial genome of the carnivorous plant Utricularia reniformis (Lentibulariaceae): structure, comparative analysis and evolutionary landmarks.</title>
        <authorList>
            <person name="Silva S.R."/>
            <person name="Alvarenga D.O."/>
            <person name="Michael T.P."/>
            <person name="Miranda V.F.O."/>
            <person name="Varani A.M."/>
        </authorList>
    </citation>
    <scope>NUCLEOTIDE SEQUENCE</scope>
</reference>
<keyword evidence="1" id="KW-0472">Membrane</keyword>
<name>A0A1Y0B0Z2_9LAMI</name>